<name>Q4W552_CHLTE</name>
<dbReference type="KEGG" id="cte:CT0572.1"/>
<proteinExistence type="predicted"/>
<sequence length="217" mass="24382">MKNGFTVSKLLCSMSRFAVVPIRRVSVLFIFSIILLFADGGNAMSRMQPPDGVVAGVVNAFGSRDAVRLNRFVHPKQGVVVIYRQGVFNVFKAVSRIDFRKPVPEYFPYPKIRGGAPLRYAALPVYDCGREAWSKTGLFCDPKHRDVLLSTMAINLKRSGLKEISQETIDRFRALEAKSVRVVLVDVNGNDLVFYLTRIGERWYLTILDRVSSDCSA</sequence>
<reference evidence="2 3" key="1">
    <citation type="journal article" date="2002" name="Proc. Natl. Acad. Sci. U.S.A.">
        <title>The complete genome sequence of Chlorobium tepidum TLS, a photosynthetic, anaerobic, green-sulfur bacterium.</title>
        <authorList>
            <person name="Eisen J.A."/>
            <person name="Nelson K.E."/>
            <person name="Paulsen I.T."/>
            <person name="Heidelberg J.F."/>
            <person name="Wu M."/>
            <person name="Dodson R.J."/>
            <person name="Deboy R."/>
            <person name="Gwinn M.L."/>
            <person name="Nelson W.C."/>
            <person name="Haft D.H."/>
            <person name="Hickey E.K."/>
            <person name="Peterson J.D."/>
            <person name="Durkin A.S."/>
            <person name="Kolonay J.L."/>
            <person name="Yang F."/>
            <person name="Holt I."/>
            <person name="Umayam L.A."/>
            <person name="Mason T."/>
            <person name="Brenner M."/>
            <person name="Shea T.P."/>
            <person name="Parksey D."/>
            <person name="Nierman W.C."/>
            <person name="Feldblyum T.V."/>
            <person name="Hansen C.L."/>
            <person name="Craven M.B."/>
            <person name="Radune D."/>
            <person name="Vamathevan J."/>
            <person name="Khouri H."/>
            <person name="White O."/>
            <person name="Gruber T.M."/>
            <person name="Ketchum K.A."/>
            <person name="Venter J.C."/>
            <person name="Tettelin H."/>
            <person name="Bryant D.A."/>
            <person name="Fraser C.M."/>
        </authorList>
    </citation>
    <scope>NUCLEOTIDE SEQUENCE [LARGE SCALE GENOMIC DNA]</scope>
    <source>
        <strain evidence="3">ATCC 49652 / DSM 12025 / NBRC 103806 / TLS</strain>
    </source>
</reference>
<accession>Q4W552</accession>
<dbReference type="EnsemblBacteria" id="AAY51690">
    <property type="protein sequence ID" value="AAY51690"/>
    <property type="gene ID" value="CT0572.1"/>
</dbReference>
<feature type="transmembrane region" description="Helical" evidence="1">
    <location>
        <begin position="20"/>
        <end position="38"/>
    </location>
</feature>
<dbReference type="EMBL" id="AE006470">
    <property type="protein sequence ID" value="AAY51690.1"/>
    <property type="molecule type" value="Genomic_DNA"/>
</dbReference>
<evidence type="ECO:0000313" key="3">
    <source>
        <dbReference type="Proteomes" id="UP000001007"/>
    </source>
</evidence>
<evidence type="ECO:0000313" key="2">
    <source>
        <dbReference type="EMBL" id="AAY51690.1"/>
    </source>
</evidence>
<dbReference type="eggNOG" id="ENOG50335VW">
    <property type="taxonomic scope" value="Bacteria"/>
</dbReference>
<keyword evidence="3" id="KW-1185">Reference proteome</keyword>
<protein>
    <submittedName>
        <fullName evidence="2">Uncharacterized protein</fullName>
    </submittedName>
</protein>
<organism evidence="2 3">
    <name type="scientific">Chlorobaculum tepidum (strain ATCC 49652 / DSM 12025 / NBRC 103806 / TLS)</name>
    <name type="common">Chlorobium tepidum</name>
    <dbReference type="NCBI Taxonomy" id="194439"/>
    <lineage>
        <taxon>Bacteria</taxon>
        <taxon>Pseudomonadati</taxon>
        <taxon>Chlorobiota</taxon>
        <taxon>Chlorobiia</taxon>
        <taxon>Chlorobiales</taxon>
        <taxon>Chlorobiaceae</taxon>
        <taxon>Chlorobaculum</taxon>
    </lineage>
</organism>
<gene>
    <name evidence="2" type="ordered locus">CT0572.1</name>
</gene>
<evidence type="ECO:0000256" key="1">
    <source>
        <dbReference type="SAM" id="Phobius"/>
    </source>
</evidence>
<keyword evidence="1" id="KW-0812">Transmembrane</keyword>
<dbReference type="Proteomes" id="UP000001007">
    <property type="component" value="Chromosome"/>
</dbReference>
<keyword evidence="1" id="KW-0472">Membrane</keyword>
<dbReference type="STRING" id="194439.CT0572.1"/>
<dbReference type="HOGENOM" id="CLU_107940_0_0_10"/>
<keyword evidence="1" id="KW-1133">Transmembrane helix</keyword>
<dbReference type="AlphaFoldDB" id="Q4W552"/>